<name>G7J7P4_MEDTR</name>
<reference evidence="1 3" key="1">
    <citation type="journal article" date="2011" name="Nature">
        <title>The Medicago genome provides insight into the evolution of rhizobial symbioses.</title>
        <authorList>
            <person name="Young N.D."/>
            <person name="Debelle F."/>
            <person name="Oldroyd G.E."/>
            <person name="Geurts R."/>
            <person name="Cannon S.B."/>
            <person name="Udvardi M.K."/>
            <person name="Benedito V.A."/>
            <person name="Mayer K.F."/>
            <person name="Gouzy J."/>
            <person name="Schoof H."/>
            <person name="Van de Peer Y."/>
            <person name="Proost S."/>
            <person name="Cook D.R."/>
            <person name="Meyers B.C."/>
            <person name="Spannagl M."/>
            <person name="Cheung F."/>
            <person name="De Mita S."/>
            <person name="Krishnakumar V."/>
            <person name="Gundlach H."/>
            <person name="Zhou S."/>
            <person name="Mudge J."/>
            <person name="Bharti A.K."/>
            <person name="Murray J.D."/>
            <person name="Naoumkina M.A."/>
            <person name="Rosen B."/>
            <person name="Silverstein K.A."/>
            <person name="Tang H."/>
            <person name="Rombauts S."/>
            <person name="Zhao P.X."/>
            <person name="Zhou P."/>
            <person name="Barbe V."/>
            <person name="Bardou P."/>
            <person name="Bechner M."/>
            <person name="Bellec A."/>
            <person name="Berger A."/>
            <person name="Berges H."/>
            <person name="Bidwell S."/>
            <person name="Bisseling T."/>
            <person name="Choisne N."/>
            <person name="Couloux A."/>
            <person name="Denny R."/>
            <person name="Deshpande S."/>
            <person name="Dai X."/>
            <person name="Doyle J.J."/>
            <person name="Dudez A.M."/>
            <person name="Farmer A.D."/>
            <person name="Fouteau S."/>
            <person name="Franken C."/>
            <person name="Gibelin C."/>
            <person name="Gish J."/>
            <person name="Goldstein S."/>
            <person name="Gonzalez A.J."/>
            <person name="Green P.J."/>
            <person name="Hallab A."/>
            <person name="Hartog M."/>
            <person name="Hua A."/>
            <person name="Humphray S.J."/>
            <person name="Jeong D.H."/>
            <person name="Jing Y."/>
            <person name="Jocker A."/>
            <person name="Kenton S.M."/>
            <person name="Kim D.J."/>
            <person name="Klee K."/>
            <person name="Lai H."/>
            <person name="Lang C."/>
            <person name="Lin S."/>
            <person name="Macmil S.L."/>
            <person name="Magdelenat G."/>
            <person name="Matthews L."/>
            <person name="McCorrison J."/>
            <person name="Monaghan E.L."/>
            <person name="Mun J.H."/>
            <person name="Najar F.Z."/>
            <person name="Nicholson C."/>
            <person name="Noirot C."/>
            <person name="O'Bleness M."/>
            <person name="Paule C.R."/>
            <person name="Poulain J."/>
            <person name="Prion F."/>
            <person name="Qin B."/>
            <person name="Qu C."/>
            <person name="Retzel E.F."/>
            <person name="Riddle C."/>
            <person name="Sallet E."/>
            <person name="Samain S."/>
            <person name="Samson N."/>
            <person name="Sanders I."/>
            <person name="Saurat O."/>
            <person name="Scarpelli C."/>
            <person name="Schiex T."/>
            <person name="Segurens B."/>
            <person name="Severin A.J."/>
            <person name="Sherrier D.J."/>
            <person name="Shi R."/>
            <person name="Sims S."/>
            <person name="Singer S.R."/>
            <person name="Sinharoy S."/>
            <person name="Sterck L."/>
            <person name="Viollet A."/>
            <person name="Wang B.B."/>
            <person name="Wang K."/>
            <person name="Wang M."/>
            <person name="Wang X."/>
            <person name="Warfsmann J."/>
            <person name="Weissenbach J."/>
            <person name="White D.D."/>
            <person name="White J.D."/>
            <person name="Wiley G.B."/>
            <person name="Wincker P."/>
            <person name="Xing Y."/>
            <person name="Yang L."/>
            <person name="Yao Z."/>
            <person name="Ying F."/>
            <person name="Zhai J."/>
            <person name="Zhou L."/>
            <person name="Zuber A."/>
            <person name="Denarie J."/>
            <person name="Dixon R.A."/>
            <person name="May G.D."/>
            <person name="Schwartz D.C."/>
            <person name="Rogers J."/>
            <person name="Quetier F."/>
            <person name="Town C.D."/>
            <person name="Roe B.A."/>
        </authorList>
    </citation>
    <scope>NUCLEOTIDE SEQUENCE [LARGE SCALE GENOMIC DNA]</scope>
    <source>
        <strain evidence="1">A17</strain>
        <strain evidence="2 3">cv. Jemalong A17</strain>
    </source>
</reference>
<dbReference type="Proteomes" id="UP000002051">
    <property type="component" value="Chromosome 3"/>
</dbReference>
<protein>
    <submittedName>
        <fullName evidence="1 2">Uncharacterized protein</fullName>
    </submittedName>
</protein>
<evidence type="ECO:0000313" key="2">
    <source>
        <dbReference type="EnsemblPlants" id="AES73415"/>
    </source>
</evidence>
<reference evidence="1 3" key="2">
    <citation type="journal article" date="2014" name="BMC Genomics">
        <title>An improved genome release (version Mt4.0) for the model legume Medicago truncatula.</title>
        <authorList>
            <person name="Tang H."/>
            <person name="Krishnakumar V."/>
            <person name="Bidwell S."/>
            <person name="Rosen B."/>
            <person name="Chan A."/>
            <person name="Zhou S."/>
            <person name="Gentzbittel L."/>
            <person name="Childs K.L."/>
            <person name="Yandell M."/>
            <person name="Gundlach H."/>
            <person name="Mayer K.F."/>
            <person name="Schwartz D.C."/>
            <person name="Town C.D."/>
        </authorList>
    </citation>
    <scope>GENOME REANNOTATION</scope>
    <source>
        <strain evidence="2 3">cv. Jemalong A17</strain>
    </source>
</reference>
<dbReference type="AlphaFoldDB" id="G7J7P4"/>
<proteinExistence type="predicted"/>
<keyword evidence="3" id="KW-1185">Reference proteome</keyword>
<dbReference type="HOGENOM" id="CLU_2516036_0_0_1"/>
<organism evidence="1 3">
    <name type="scientific">Medicago truncatula</name>
    <name type="common">Barrel medic</name>
    <name type="synonym">Medicago tribuloides</name>
    <dbReference type="NCBI Taxonomy" id="3880"/>
    <lineage>
        <taxon>Eukaryota</taxon>
        <taxon>Viridiplantae</taxon>
        <taxon>Streptophyta</taxon>
        <taxon>Embryophyta</taxon>
        <taxon>Tracheophyta</taxon>
        <taxon>Spermatophyta</taxon>
        <taxon>Magnoliopsida</taxon>
        <taxon>eudicotyledons</taxon>
        <taxon>Gunneridae</taxon>
        <taxon>Pentapetalae</taxon>
        <taxon>rosids</taxon>
        <taxon>fabids</taxon>
        <taxon>Fabales</taxon>
        <taxon>Fabaceae</taxon>
        <taxon>Papilionoideae</taxon>
        <taxon>50 kb inversion clade</taxon>
        <taxon>NPAAA clade</taxon>
        <taxon>Hologalegina</taxon>
        <taxon>IRL clade</taxon>
        <taxon>Trifolieae</taxon>
        <taxon>Medicago</taxon>
    </lineage>
</organism>
<dbReference type="EnsemblPlants" id="AES73415">
    <property type="protein sequence ID" value="AES73415"/>
    <property type="gene ID" value="MTR_3g104580"/>
</dbReference>
<evidence type="ECO:0000313" key="3">
    <source>
        <dbReference type="Proteomes" id="UP000002051"/>
    </source>
</evidence>
<reference evidence="2" key="3">
    <citation type="submission" date="2015-04" db="UniProtKB">
        <authorList>
            <consortium name="EnsemblPlants"/>
        </authorList>
    </citation>
    <scope>IDENTIFICATION</scope>
    <source>
        <strain evidence="2">cv. Jemalong A17</strain>
    </source>
</reference>
<dbReference type="PaxDb" id="3880-AES73415"/>
<dbReference type="EMBL" id="CM001219">
    <property type="protein sequence ID" value="AES73415.1"/>
    <property type="molecule type" value="Genomic_DNA"/>
</dbReference>
<sequence length="85" mass="9698">MEKIRKGPKTIFFCTIGRTGVSACLVQRLMAPKRGSDTQTRFQPFLLCLDSCRINSPKRGFASKRESVKSYRLELLRQSTIDSNQ</sequence>
<accession>G7J7P4</accession>
<evidence type="ECO:0000313" key="1">
    <source>
        <dbReference type="EMBL" id="AES73415.1"/>
    </source>
</evidence>
<gene>
    <name evidence="1" type="ordered locus">MTR_3g104580</name>
</gene>